<organism evidence="2 3">
    <name type="scientific">Sclerotinia sclerotiorum (strain ATCC 18683 / 1980 / Ss-1)</name>
    <name type="common">White mold</name>
    <name type="synonym">Whetzelinia sclerotiorum</name>
    <dbReference type="NCBI Taxonomy" id="665079"/>
    <lineage>
        <taxon>Eukaryota</taxon>
        <taxon>Fungi</taxon>
        <taxon>Dikarya</taxon>
        <taxon>Ascomycota</taxon>
        <taxon>Pezizomycotina</taxon>
        <taxon>Leotiomycetes</taxon>
        <taxon>Helotiales</taxon>
        <taxon>Sclerotiniaceae</taxon>
        <taxon>Sclerotinia</taxon>
    </lineage>
</organism>
<feature type="compositionally biased region" description="Basic and acidic residues" evidence="1">
    <location>
        <begin position="74"/>
        <end position="88"/>
    </location>
</feature>
<proteinExistence type="predicted"/>
<dbReference type="AlphaFoldDB" id="A0A1D9Q7Y2"/>
<dbReference type="VEuPathDB" id="FungiDB:sscle_06g054730"/>
<sequence length="172" mass="19778">MFLPTRISVDFSFVFKFLAVSTSSNLFQILKFRYKLTHSYLIEASNYKLTTAIIFQKDNQWRQQLDSLPKRQKQKPDRAKREAKRAEQARTGLKIKLSLGSRQKKAASPAPKISSIKQKALAKAEDPTVTNEVEEEIDEWDIPASYVLARTPEWKPLKLKFDFSAKKISGGR</sequence>
<dbReference type="EMBL" id="CP017819">
    <property type="protein sequence ID" value="APA10703.1"/>
    <property type="molecule type" value="Genomic_DNA"/>
</dbReference>
<reference evidence="3" key="1">
    <citation type="journal article" date="2017" name="Genome Biol. Evol.">
        <title>The complete genome sequence of the phytopathogenic fungus Sclerotinia sclerotiorum reveals insights into the genome architecture of broad host range pathogens.</title>
        <authorList>
            <person name="Derbyshire M."/>
            <person name="Denton-Giles M."/>
            <person name="Hegedus D."/>
            <person name="Seifbarghy S."/>
            <person name="Rollins J."/>
            <person name="van Kan J."/>
            <person name="Seidl M.F."/>
            <person name="Faino L."/>
            <person name="Mbengue M."/>
            <person name="Navaud O."/>
            <person name="Raffaele S."/>
            <person name="Hammond-Kosack K."/>
            <person name="Heard S."/>
            <person name="Oliver R."/>
        </authorList>
    </citation>
    <scope>NUCLEOTIDE SEQUENCE [LARGE SCALE GENOMIC DNA]</scope>
    <source>
        <strain evidence="3">ATCC 18683 / 1980 / Ss-1</strain>
    </source>
</reference>
<name>A0A1D9Q7Y2_SCLS1</name>
<evidence type="ECO:0000313" key="2">
    <source>
        <dbReference type="EMBL" id="APA10703.1"/>
    </source>
</evidence>
<evidence type="ECO:0000313" key="3">
    <source>
        <dbReference type="Proteomes" id="UP000177798"/>
    </source>
</evidence>
<gene>
    <name evidence="2" type="ORF">sscle_06g054730</name>
</gene>
<protein>
    <submittedName>
        <fullName evidence="2">Uncharacterized protein</fullName>
    </submittedName>
</protein>
<dbReference type="OrthoDB" id="10476725at2759"/>
<feature type="region of interest" description="Disordered" evidence="1">
    <location>
        <begin position="67"/>
        <end position="112"/>
    </location>
</feature>
<accession>A0A1D9Q7Y2</accession>
<evidence type="ECO:0000256" key="1">
    <source>
        <dbReference type="SAM" id="MobiDB-lite"/>
    </source>
</evidence>
<dbReference type="Proteomes" id="UP000177798">
    <property type="component" value="Chromosome 6"/>
</dbReference>